<sequence>MQILTPLALALTFASPALAWEHTVEWRFNGAEIKSFKATDPEYDEDPALLEVTLSDPHSGDTVVTIEADNDIAPCAELLGYAQGNPFETVVLTANLNAQTLNGVTLAQCSTR</sequence>
<dbReference type="Proteomes" id="UP000207598">
    <property type="component" value="Unassembled WGS sequence"/>
</dbReference>
<feature type="chain" id="PRO_5012647142" evidence="1">
    <location>
        <begin position="20"/>
        <end position="112"/>
    </location>
</feature>
<evidence type="ECO:0000313" key="3">
    <source>
        <dbReference type="Proteomes" id="UP000207598"/>
    </source>
</evidence>
<name>A0A238K9U4_9RHOB</name>
<keyword evidence="1" id="KW-0732">Signal</keyword>
<accession>A0A238K9U4</accession>
<keyword evidence="3" id="KW-1185">Reference proteome</keyword>
<feature type="signal peptide" evidence="1">
    <location>
        <begin position="1"/>
        <end position="19"/>
    </location>
</feature>
<organism evidence="2 3">
    <name type="scientific">Maliponia aquimaris</name>
    <dbReference type="NCBI Taxonomy" id="1673631"/>
    <lineage>
        <taxon>Bacteria</taxon>
        <taxon>Pseudomonadati</taxon>
        <taxon>Pseudomonadota</taxon>
        <taxon>Alphaproteobacteria</taxon>
        <taxon>Rhodobacterales</taxon>
        <taxon>Paracoccaceae</taxon>
        <taxon>Maliponia</taxon>
    </lineage>
</organism>
<reference evidence="2 3" key="1">
    <citation type="submission" date="2017-05" db="EMBL/GenBank/DDBJ databases">
        <authorList>
            <person name="Song R."/>
            <person name="Chenine A.L."/>
            <person name="Ruprecht R.M."/>
        </authorList>
    </citation>
    <scope>NUCLEOTIDE SEQUENCE [LARGE SCALE GENOMIC DNA]</scope>
    <source>
        <strain evidence="2 3">CECT 8898</strain>
    </source>
</reference>
<dbReference type="OrthoDB" id="7859298at2"/>
<gene>
    <name evidence="2" type="ORF">MAA8898_01955</name>
</gene>
<dbReference type="RefSeq" id="WP_094020771.1">
    <property type="nucleotide sequence ID" value="NZ_FXYF01000004.1"/>
</dbReference>
<dbReference type="EMBL" id="FXYF01000004">
    <property type="protein sequence ID" value="SMX39257.1"/>
    <property type="molecule type" value="Genomic_DNA"/>
</dbReference>
<evidence type="ECO:0000313" key="2">
    <source>
        <dbReference type="EMBL" id="SMX39257.1"/>
    </source>
</evidence>
<protein>
    <submittedName>
        <fullName evidence="2">Uncharacterized protein</fullName>
    </submittedName>
</protein>
<dbReference type="AlphaFoldDB" id="A0A238K9U4"/>
<proteinExistence type="predicted"/>
<evidence type="ECO:0000256" key="1">
    <source>
        <dbReference type="SAM" id="SignalP"/>
    </source>
</evidence>